<evidence type="ECO:0000313" key="1">
    <source>
        <dbReference type="EMBL" id="GMI13239.1"/>
    </source>
</evidence>
<sequence>MLFPKELQCRYNLASSYLDTSSLQSSSSNFLTLLSRAKSIYRLQSFTPSTLVNIPQPYPLIIQSTYSSLTSISLKSQSYSTALSYVKTSMELSKKVDKEDYFNYNLAMRGVGKIEEVVEEMWGILGGERRVKPTKAIGGTVVTYCCVKYGTKYGANYVNNLFNGLRRYNGADVRLVCFTEDREGIDEDVEIVELPEKIFKRQRRDMCGWWYKAYIFSGAHNEELGESWEDGWKVYIDLDSVILGGLREMVEGVDRLGVLDTEGMVNEDRKGGFNSSVVVWGGGMDGIYDGLVDEFEKVGRMIYKFDHWFEMCTLGVEGVSVLRGVREFMSCRDGIFNNGRDEEGLEEAVGVGIVTFPLRPKPHECEEEWVRAAWDGD</sequence>
<reference evidence="2" key="1">
    <citation type="journal article" date="2023" name="Commun. Biol.">
        <title>Genome analysis of Parmales, the sister group of diatoms, reveals the evolutionary specialization of diatoms from phago-mixotrophs to photoautotrophs.</title>
        <authorList>
            <person name="Ban H."/>
            <person name="Sato S."/>
            <person name="Yoshikawa S."/>
            <person name="Yamada K."/>
            <person name="Nakamura Y."/>
            <person name="Ichinomiya M."/>
            <person name="Sato N."/>
            <person name="Blanc-Mathieu R."/>
            <person name="Endo H."/>
            <person name="Kuwata A."/>
            <person name="Ogata H."/>
        </authorList>
    </citation>
    <scope>NUCLEOTIDE SEQUENCE [LARGE SCALE GENOMIC DNA]</scope>
    <source>
        <strain evidence="2">NIES 3699</strain>
    </source>
</reference>
<dbReference type="AlphaFoldDB" id="A0A9W7FIT7"/>
<proteinExistence type="predicted"/>
<dbReference type="EMBL" id="BRXX01000461">
    <property type="protein sequence ID" value="GMI13239.1"/>
    <property type="molecule type" value="Genomic_DNA"/>
</dbReference>
<dbReference type="Proteomes" id="UP001165160">
    <property type="component" value="Unassembled WGS sequence"/>
</dbReference>
<organism evidence="1 2">
    <name type="scientific">Triparma verrucosa</name>
    <dbReference type="NCBI Taxonomy" id="1606542"/>
    <lineage>
        <taxon>Eukaryota</taxon>
        <taxon>Sar</taxon>
        <taxon>Stramenopiles</taxon>
        <taxon>Ochrophyta</taxon>
        <taxon>Bolidophyceae</taxon>
        <taxon>Parmales</taxon>
        <taxon>Triparmaceae</taxon>
        <taxon>Triparma</taxon>
    </lineage>
</organism>
<gene>
    <name evidence="1" type="ORF">TrVE_jg11039</name>
</gene>
<evidence type="ECO:0000313" key="2">
    <source>
        <dbReference type="Proteomes" id="UP001165160"/>
    </source>
</evidence>
<accession>A0A9W7FIT7</accession>
<comment type="caution">
    <text evidence="1">The sequence shown here is derived from an EMBL/GenBank/DDBJ whole genome shotgun (WGS) entry which is preliminary data.</text>
</comment>
<keyword evidence="2" id="KW-1185">Reference proteome</keyword>
<name>A0A9W7FIT7_9STRA</name>
<protein>
    <submittedName>
        <fullName evidence="1">Uncharacterized protein</fullName>
    </submittedName>
</protein>
<dbReference type="SUPFAM" id="SSF53448">
    <property type="entry name" value="Nucleotide-diphospho-sugar transferases"/>
    <property type="match status" value="1"/>
</dbReference>
<dbReference type="InterPro" id="IPR029044">
    <property type="entry name" value="Nucleotide-diphossugar_trans"/>
</dbReference>